<protein>
    <submittedName>
        <fullName evidence="1">Uncharacterized protein</fullName>
    </submittedName>
</protein>
<keyword evidence="2" id="KW-1185">Reference proteome</keyword>
<sequence length="62" mass="7523">MHSERHGIEYSENCRIGKKHWYHAEGDANLYLSFEHKFDRLNPFFLFEKKRQDDDDANHDSP</sequence>
<evidence type="ECO:0000313" key="2">
    <source>
        <dbReference type="Proteomes" id="UP000391834"/>
    </source>
</evidence>
<proteinExistence type="predicted"/>
<dbReference type="Proteomes" id="UP000391834">
    <property type="component" value="Unassembled WGS sequence"/>
</dbReference>
<organism evidence="1 2">
    <name type="scientific">Prolixibacter bellariivorans</name>
    <dbReference type="NCBI Taxonomy" id="314319"/>
    <lineage>
        <taxon>Bacteria</taxon>
        <taxon>Pseudomonadati</taxon>
        <taxon>Bacteroidota</taxon>
        <taxon>Bacteroidia</taxon>
        <taxon>Marinilabiliales</taxon>
        <taxon>Prolixibacteraceae</taxon>
        <taxon>Prolixibacter</taxon>
    </lineage>
</organism>
<dbReference type="AlphaFoldDB" id="A0A5M4B1Q8"/>
<accession>A0A5M4B1Q8</accession>
<evidence type="ECO:0000313" key="1">
    <source>
        <dbReference type="EMBL" id="GET33994.1"/>
    </source>
</evidence>
<reference evidence="1 2" key="1">
    <citation type="submission" date="2019-10" db="EMBL/GenBank/DDBJ databases">
        <title>Prolixibacter strains distinguished by the presence of nitrate reductase genes were adept at nitrate-dependent anaerobic corrosion of metallic iron and carbon steel.</title>
        <authorList>
            <person name="Iino T."/>
            <person name="Shono N."/>
            <person name="Ito K."/>
            <person name="Nakamura R."/>
            <person name="Sueoka K."/>
            <person name="Harayama S."/>
            <person name="Ohkuma M."/>
        </authorList>
    </citation>
    <scope>NUCLEOTIDE SEQUENCE [LARGE SCALE GENOMIC DNA]</scope>
    <source>
        <strain evidence="1 2">JCM 13498</strain>
    </source>
</reference>
<name>A0A5M4B1Q8_9BACT</name>
<dbReference type="EMBL" id="BLAX01000001">
    <property type="protein sequence ID" value="GET33994.1"/>
    <property type="molecule type" value="Genomic_DNA"/>
</dbReference>
<gene>
    <name evidence="1" type="ORF">PbJCM13498_28570</name>
</gene>
<comment type="caution">
    <text evidence="1">The sequence shown here is derived from an EMBL/GenBank/DDBJ whole genome shotgun (WGS) entry which is preliminary data.</text>
</comment>